<feature type="region of interest" description="Disordered" evidence="1">
    <location>
        <begin position="54"/>
        <end position="149"/>
    </location>
</feature>
<comment type="caution">
    <text evidence="2">The sequence shown here is derived from an EMBL/GenBank/DDBJ whole genome shotgun (WGS) entry which is preliminary data.</text>
</comment>
<gene>
    <name evidence="2" type="ORF">Cgig2_028572</name>
</gene>
<proteinExistence type="predicted"/>
<keyword evidence="3" id="KW-1185">Reference proteome</keyword>
<feature type="compositionally biased region" description="Basic and acidic residues" evidence="1">
    <location>
        <begin position="96"/>
        <end position="118"/>
    </location>
</feature>
<name>A0A9Q1K3J5_9CARY</name>
<dbReference type="EMBL" id="JAKOGI010000380">
    <property type="protein sequence ID" value="KAJ8435864.1"/>
    <property type="molecule type" value="Genomic_DNA"/>
</dbReference>
<protein>
    <submittedName>
        <fullName evidence="2">Uncharacterized protein</fullName>
    </submittedName>
</protein>
<feature type="compositionally biased region" description="Basic and acidic residues" evidence="1">
    <location>
        <begin position="56"/>
        <end position="68"/>
    </location>
</feature>
<accession>A0A9Q1K3J5</accession>
<evidence type="ECO:0000313" key="2">
    <source>
        <dbReference type="EMBL" id="KAJ8435864.1"/>
    </source>
</evidence>
<dbReference type="Proteomes" id="UP001153076">
    <property type="component" value="Unassembled WGS sequence"/>
</dbReference>
<evidence type="ECO:0000256" key="1">
    <source>
        <dbReference type="SAM" id="MobiDB-lite"/>
    </source>
</evidence>
<dbReference type="AlphaFoldDB" id="A0A9Q1K3J5"/>
<sequence>MSTTIDTIMQQVFEQVKKAVEAASSARPLPCFNYLPTIGCEPCHRHTPGVSQCHSDGMREAPHTDRNGRSLCPTQSPLEPGTAGKVNYSLSCTQHTLDEPPGSRRRSKPQDLKGKVQDGDEPLSVASSVNARAVPLETGTTTPDDLNTKTPHEFYEQNEHMPTECRELTKALYELAQLQGAQQVLTVEQGSQVIVPIIEFGGREGPHFTSVHNDLLVAVMKVASTIVRRILIDTGSSTDIITWDCLKKLRERDRSLGTPCLGFQRARGEYHRDDPSPLVLGRQGQSQNFGSRLLGRRCATTYTTILGRPTLHKFEANDGSLGTMQGDQRMARECYRISIQLLVEQMAGRWPVRPLLLDKKPQTGPPPPTAEALVIYTMTSAEPKRPCLEATDGVQQIPLEKGHPDCTVQFGREMEAHT</sequence>
<organism evidence="2 3">
    <name type="scientific">Carnegiea gigantea</name>
    <dbReference type="NCBI Taxonomy" id="171969"/>
    <lineage>
        <taxon>Eukaryota</taxon>
        <taxon>Viridiplantae</taxon>
        <taxon>Streptophyta</taxon>
        <taxon>Embryophyta</taxon>
        <taxon>Tracheophyta</taxon>
        <taxon>Spermatophyta</taxon>
        <taxon>Magnoliopsida</taxon>
        <taxon>eudicotyledons</taxon>
        <taxon>Gunneridae</taxon>
        <taxon>Pentapetalae</taxon>
        <taxon>Caryophyllales</taxon>
        <taxon>Cactineae</taxon>
        <taxon>Cactaceae</taxon>
        <taxon>Cactoideae</taxon>
        <taxon>Echinocereeae</taxon>
        <taxon>Carnegiea</taxon>
    </lineage>
</organism>
<reference evidence="2" key="1">
    <citation type="submission" date="2022-04" db="EMBL/GenBank/DDBJ databases">
        <title>Carnegiea gigantea Genome sequencing and assembly v2.</title>
        <authorList>
            <person name="Copetti D."/>
            <person name="Sanderson M.J."/>
            <person name="Burquez A."/>
            <person name="Wojciechowski M.F."/>
        </authorList>
    </citation>
    <scope>NUCLEOTIDE SEQUENCE</scope>
    <source>
        <strain evidence="2">SGP5-SGP5p</strain>
        <tissue evidence="2">Aerial part</tissue>
    </source>
</reference>
<evidence type="ECO:0000313" key="3">
    <source>
        <dbReference type="Proteomes" id="UP001153076"/>
    </source>
</evidence>